<dbReference type="Pfam" id="PF02423">
    <property type="entry name" value="OCD_Mu_crystall"/>
    <property type="match status" value="1"/>
</dbReference>
<evidence type="ECO:0000313" key="2">
    <source>
        <dbReference type="EMBL" id="TQV83406.1"/>
    </source>
</evidence>
<dbReference type="Gene3D" id="3.30.1780.10">
    <property type="entry name" value="ornithine cyclodeaminase, domain 1"/>
    <property type="match status" value="1"/>
</dbReference>
<dbReference type="InterPro" id="IPR023401">
    <property type="entry name" value="ODC_N"/>
</dbReference>
<comment type="similarity">
    <text evidence="1">Belongs to the ornithine cyclodeaminase/mu-crystallin family.</text>
</comment>
<dbReference type="Gene3D" id="3.40.50.720">
    <property type="entry name" value="NAD(P)-binding Rossmann-like Domain"/>
    <property type="match status" value="1"/>
</dbReference>
<dbReference type="InterPro" id="IPR003462">
    <property type="entry name" value="ODC_Mu_crystall"/>
</dbReference>
<protein>
    <submittedName>
        <fullName evidence="2">Ornithine cyclodeaminase</fullName>
    </submittedName>
</protein>
<dbReference type="PIRSF" id="PIRSF001439">
    <property type="entry name" value="CryM"/>
    <property type="match status" value="1"/>
</dbReference>
<evidence type="ECO:0000313" key="3">
    <source>
        <dbReference type="Proteomes" id="UP000315252"/>
    </source>
</evidence>
<dbReference type="PANTHER" id="PTHR13812:SF19">
    <property type="entry name" value="KETIMINE REDUCTASE MU-CRYSTALLIN"/>
    <property type="match status" value="1"/>
</dbReference>
<dbReference type="AlphaFoldDB" id="A0A545U1S7"/>
<accession>A0A545U1S7</accession>
<comment type="caution">
    <text evidence="2">The sequence shown here is derived from an EMBL/GenBank/DDBJ whole genome shotgun (WGS) entry which is preliminary data.</text>
</comment>
<dbReference type="FunFam" id="3.40.50.720:FF:000311">
    <property type="entry name" value="Ornithine cyclodeaminase"/>
    <property type="match status" value="1"/>
</dbReference>
<dbReference type="GO" id="GO:0005737">
    <property type="term" value="C:cytoplasm"/>
    <property type="evidence" value="ECO:0007669"/>
    <property type="project" value="TreeGrafter"/>
</dbReference>
<proteinExistence type="inferred from homology"/>
<dbReference type="GO" id="GO:0016491">
    <property type="term" value="F:oxidoreductase activity"/>
    <property type="evidence" value="ECO:0007669"/>
    <property type="project" value="UniProtKB-ARBA"/>
</dbReference>
<evidence type="ECO:0000256" key="1">
    <source>
        <dbReference type="ARBA" id="ARBA00008903"/>
    </source>
</evidence>
<dbReference type="RefSeq" id="WP_142894643.1">
    <property type="nucleotide sequence ID" value="NZ_ML660052.1"/>
</dbReference>
<dbReference type="EMBL" id="VHSH01000001">
    <property type="protein sequence ID" value="TQV83406.1"/>
    <property type="molecule type" value="Genomic_DNA"/>
</dbReference>
<dbReference type="OrthoDB" id="9785971at2"/>
<dbReference type="PANTHER" id="PTHR13812">
    <property type="entry name" value="KETIMINE REDUCTASE MU-CRYSTALLIN"/>
    <property type="match status" value="1"/>
</dbReference>
<organism evidence="2 3">
    <name type="scientific">Denitrobaculum tricleocarpae</name>
    <dbReference type="NCBI Taxonomy" id="2591009"/>
    <lineage>
        <taxon>Bacteria</taxon>
        <taxon>Pseudomonadati</taxon>
        <taxon>Pseudomonadota</taxon>
        <taxon>Alphaproteobacteria</taxon>
        <taxon>Rhodospirillales</taxon>
        <taxon>Rhodospirillaceae</taxon>
        <taxon>Denitrobaculum</taxon>
    </lineage>
</organism>
<dbReference type="Proteomes" id="UP000315252">
    <property type="component" value="Unassembled WGS sequence"/>
</dbReference>
<dbReference type="SUPFAM" id="SSF51735">
    <property type="entry name" value="NAD(P)-binding Rossmann-fold domains"/>
    <property type="match status" value="1"/>
</dbReference>
<keyword evidence="3" id="KW-1185">Reference proteome</keyword>
<dbReference type="InterPro" id="IPR036291">
    <property type="entry name" value="NAD(P)-bd_dom_sf"/>
</dbReference>
<dbReference type="GO" id="GO:0019752">
    <property type="term" value="P:carboxylic acid metabolic process"/>
    <property type="evidence" value="ECO:0007669"/>
    <property type="project" value="UniProtKB-ARBA"/>
</dbReference>
<sequence>MQNIGFDDIDHKLTWTAIADALEAGHRFEKAQVGDLLLRDGDRALLNRGAWIKGLGLALKSMSVFPENNDRTPPMPSIQGAMLLFDGETGAVKAVLDGVLVTKWKTAGDSVLGARLLARPDSRRLLVVGAGTVARSLMSAYREIFPGLGGVTIWNRNREKADALARELADEGLTIEVATDLSEAAASADIISCATMTKTPILKGEWIRPGTHVDLIGAYRPDMREADDELMRKAEVFVDSRETTMEDIGELAIPLAAGVITEGDVRGDFYDLCNGGKGRSGQDAITLFKNGGGAHLDLMTGSVIYEKFNAA</sequence>
<reference evidence="2 3" key="1">
    <citation type="submission" date="2019-06" db="EMBL/GenBank/DDBJ databases">
        <title>Whole genome sequence for Rhodospirillaceae sp. R148.</title>
        <authorList>
            <person name="Wang G."/>
        </authorList>
    </citation>
    <scope>NUCLEOTIDE SEQUENCE [LARGE SCALE GENOMIC DNA]</scope>
    <source>
        <strain evidence="2 3">R148</strain>
    </source>
</reference>
<name>A0A545U1S7_9PROT</name>
<gene>
    <name evidence="2" type="ORF">FKG95_02070</name>
</gene>